<reference evidence="2" key="1">
    <citation type="submission" date="2021-06" db="EMBL/GenBank/DDBJ databases">
        <authorList>
            <person name="Kallberg Y."/>
            <person name="Tangrot J."/>
            <person name="Rosling A."/>
        </authorList>
    </citation>
    <scope>NUCLEOTIDE SEQUENCE</scope>
    <source>
        <strain evidence="2">FL130A</strain>
    </source>
</reference>
<organism evidence="2 3">
    <name type="scientific">Ambispora leptoticha</name>
    <dbReference type="NCBI Taxonomy" id="144679"/>
    <lineage>
        <taxon>Eukaryota</taxon>
        <taxon>Fungi</taxon>
        <taxon>Fungi incertae sedis</taxon>
        <taxon>Mucoromycota</taxon>
        <taxon>Glomeromycotina</taxon>
        <taxon>Glomeromycetes</taxon>
        <taxon>Archaeosporales</taxon>
        <taxon>Ambisporaceae</taxon>
        <taxon>Ambispora</taxon>
    </lineage>
</organism>
<sequence>MRGGIAFSRKSTVIEIKKDVNSTTTPKPLKSPSLPSSPTLTNLMNWWPGSKEKKVKSEGEYHESLAHSVKDIILGADHAAHAQQRKRAVKALQKQTTAQGIVTVLKAMPEPQTVGIDATQITTATVSTSSSPQLSAVNGKDKDNNSENSKTEKSTDTTTATNDITPKEGDNKSTEKSIVKKIFRPPTHHISAYVFWWGYEIYVPQDCMGRLDQAQNVSNSFLGLLQVVAGNVSAIHPYFGFIAAWVGLQFTVIKSQNVGHGVVLAATWVLPVALVPRPWDAPFD</sequence>
<name>A0A9N9E2S2_9GLOM</name>
<feature type="region of interest" description="Disordered" evidence="1">
    <location>
        <begin position="18"/>
        <end position="38"/>
    </location>
</feature>
<evidence type="ECO:0000313" key="2">
    <source>
        <dbReference type="EMBL" id="CAG8662755.1"/>
    </source>
</evidence>
<evidence type="ECO:0000256" key="1">
    <source>
        <dbReference type="SAM" id="MobiDB-lite"/>
    </source>
</evidence>
<feature type="compositionally biased region" description="Low complexity" evidence="1">
    <location>
        <begin position="22"/>
        <end position="38"/>
    </location>
</feature>
<dbReference type="Proteomes" id="UP000789508">
    <property type="component" value="Unassembled WGS sequence"/>
</dbReference>
<feature type="compositionally biased region" description="Polar residues" evidence="1">
    <location>
        <begin position="124"/>
        <end position="136"/>
    </location>
</feature>
<protein>
    <submittedName>
        <fullName evidence="2">9462_t:CDS:1</fullName>
    </submittedName>
</protein>
<accession>A0A9N9E2S2</accession>
<comment type="caution">
    <text evidence="2">The sequence shown here is derived from an EMBL/GenBank/DDBJ whole genome shotgun (WGS) entry which is preliminary data.</text>
</comment>
<gene>
    <name evidence="2" type="ORF">ALEPTO_LOCUS10373</name>
</gene>
<dbReference type="AlphaFoldDB" id="A0A9N9E2S2"/>
<proteinExistence type="predicted"/>
<dbReference type="OrthoDB" id="2434934at2759"/>
<feature type="region of interest" description="Disordered" evidence="1">
    <location>
        <begin position="124"/>
        <end position="172"/>
    </location>
</feature>
<feature type="compositionally biased region" description="Basic and acidic residues" evidence="1">
    <location>
        <begin position="139"/>
        <end position="155"/>
    </location>
</feature>
<evidence type="ECO:0000313" key="3">
    <source>
        <dbReference type="Proteomes" id="UP000789508"/>
    </source>
</evidence>
<dbReference type="EMBL" id="CAJVPS010011090">
    <property type="protein sequence ID" value="CAG8662755.1"/>
    <property type="molecule type" value="Genomic_DNA"/>
</dbReference>
<keyword evidence="3" id="KW-1185">Reference proteome</keyword>